<dbReference type="AlphaFoldDB" id="C0PIC9"/>
<dbReference type="PANTHER" id="PTHR35753">
    <property type="entry name" value="PROTEIN MAINTENANCE OF PSII UNDER HIGH LIGHT 1"/>
    <property type="match status" value="1"/>
</dbReference>
<name>C0PIC9_MAIZE</name>
<dbReference type="GO" id="GO:0061635">
    <property type="term" value="P:regulation of protein complex stability"/>
    <property type="evidence" value="ECO:0007669"/>
    <property type="project" value="InterPro"/>
</dbReference>
<reference evidence="2" key="1">
    <citation type="journal article" date="2009" name="PLoS Genet.">
        <title>Sequencing, mapping, and analysis of 27,455 maize full-length cDNAs.</title>
        <authorList>
            <person name="Soderlund C."/>
            <person name="Descour A."/>
            <person name="Kudrna D."/>
            <person name="Bomhoff M."/>
            <person name="Boyd L."/>
            <person name="Currie J."/>
            <person name="Angelova A."/>
            <person name="Collura K."/>
            <person name="Wissotski M."/>
            <person name="Ashley E."/>
            <person name="Morrow D."/>
            <person name="Fernandes J."/>
            <person name="Walbot V."/>
            <person name="Yu Y."/>
        </authorList>
    </citation>
    <scope>NUCLEOTIDE SEQUENCE</scope>
    <source>
        <strain evidence="2">B73</strain>
    </source>
</reference>
<evidence type="ECO:0000256" key="1">
    <source>
        <dbReference type="SAM" id="MobiDB-lite"/>
    </source>
</evidence>
<sequence>MACPAQSMLSASGCILLRSKPRASSSHVRGGIIGGGCSSRPFQLTCNASSSPSPPSPAPAQEDPDCNDEECAPEKEVGSLRAEWLAEERTQVVGTFPPRKRGWTGLVVYVAESAISSGAAGMSAEGAENTAAIAAGLVLITVAAASSILIQVNKSQPQVPEAAYNGPPLSYYVAKFQPAQTLEAPAPAEAVEAQDGAATVQDSAAPEAQEAVLIS</sequence>
<evidence type="ECO:0000313" key="2">
    <source>
        <dbReference type="EMBL" id="ACN34945.1"/>
    </source>
</evidence>
<dbReference type="PANTHER" id="PTHR35753:SF2">
    <property type="entry name" value="PROTEIN MAINTENANCE OF PSII UNDER HIGH LIGHT 1"/>
    <property type="match status" value="1"/>
</dbReference>
<protein>
    <recommendedName>
        <fullName evidence="3">Proline-rich family protein</fullName>
    </recommendedName>
</protein>
<evidence type="ECO:0008006" key="3">
    <source>
        <dbReference type="Google" id="ProtNLM"/>
    </source>
</evidence>
<dbReference type="EMBL" id="BT068048">
    <property type="protein sequence ID" value="ACN34945.1"/>
    <property type="molecule type" value="mRNA"/>
</dbReference>
<accession>C0PIC9</accession>
<feature type="region of interest" description="Disordered" evidence="1">
    <location>
        <begin position="45"/>
        <end position="71"/>
    </location>
</feature>
<dbReference type="GO" id="GO:0009535">
    <property type="term" value="C:chloroplast thylakoid membrane"/>
    <property type="evidence" value="ECO:0007669"/>
    <property type="project" value="InterPro"/>
</dbReference>
<organism evidence="2">
    <name type="scientific">Zea mays</name>
    <name type="common">Maize</name>
    <dbReference type="NCBI Taxonomy" id="4577"/>
    <lineage>
        <taxon>Eukaryota</taxon>
        <taxon>Viridiplantae</taxon>
        <taxon>Streptophyta</taxon>
        <taxon>Embryophyta</taxon>
        <taxon>Tracheophyta</taxon>
        <taxon>Spermatophyta</taxon>
        <taxon>Magnoliopsida</taxon>
        <taxon>Liliopsida</taxon>
        <taxon>Poales</taxon>
        <taxon>Poaceae</taxon>
        <taxon>PACMAD clade</taxon>
        <taxon>Panicoideae</taxon>
        <taxon>Andropogonodae</taxon>
        <taxon>Andropogoneae</taxon>
        <taxon>Tripsacinae</taxon>
        <taxon>Zea</taxon>
    </lineage>
</organism>
<proteinExistence type="evidence at transcript level"/>
<dbReference type="ExpressionAtlas" id="C0PIC9">
    <property type="expression patterns" value="baseline and differential"/>
</dbReference>
<feature type="compositionally biased region" description="Acidic residues" evidence="1">
    <location>
        <begin position="62"/>
        <end position="71"/>
    </location>
</feature>
<dbReference type="InterPro" id="IPR038936">
    <property type="entry name" value="MPH1"/>
</dbReference>